<feature type="domain" description="SusD-like N-terminal" evidence="7">
    <location>
        <begin position="21"/>
        <end position="223"/>
    </location>
</feature>
<dbReference type="RefSeq" id="WP_098194030.1">
    <property type="nucleotide sequence ID" value="NZ_CP023777.1"/>
</dbReference>
<dbReference type="EMBL" id="CP023777">
    <property type="protein sequence ID" value="ATL47653.1"/>
    <property type="molecule type" value="Genomic_DNA"/>
</dbReference>
<dbReference type="Pfam" id="PF14322">
    <property type="entry name" value="SusD-like_3"/>
    <property type="match status" value="1"/>
</dbReference>
<dbReference type="InterPro" id="IPR033985">
    <property type="entry name" value="SusD-like_N"/>
</dbReference>
<evidence type="ECO:0000256" key="4">
    <source>
        <dbReference type="ARBA" id="ARBA00023136"/>
    </source>
</evidence>
<dbReference type="AlphaFoldDB" id="A0A291QUV7"/>
<dbReference type="Pfam" id="PF07980">
    <property type="entry name" value="SusD_RagB"/>
    <property type="match status" value="1"/>
</dbReference>
<dbReference type="Proteomes" id="UP000220133">
    <property type="component" value="Chromosome"/>
</dbReference>
<organism evidence="8 9">
    <name type="scientific">Chitinophaga caeni</name>
    <dbReference type="NCBI Taxonomy" id="2029983"/>
    <lineage>
        <taxon>Bacteria</taxon>
        <taxon>Pseudomonadati</taxon>
        <taxon>Bacteroidota</taxon>
        <taxon>Chitinophagia</taxon>
        <taxon>Chitinophagales</taxon>
        <taxon>Chitinophagaceae</taxon>
        <taxon>Chitinophaga</taxon>
    </lineage>
</organism>
<evidence type="ECO:0000259" key="7">
    <source>
        <dbReference type="Pfam" id="PF14322"/>
    </source>
</evidence>
<protein>
    <submittedName>
        <fullName evidence="8">RagB/SusD family nutrient uptake outer membrane protein</fullName>
    </submittedName>
</protein>
<dbReference type="SUPFAM" id="SSF48452">
    <property type="entry name" value="TPR-like"/>
    <property type="match status" value="1"/>
</dbReference>
<gene>
    <name evidence="8" type="ORF">COR50_11015</name>
</gene>
<comment type="subcellular location">
    <subcellularLocation>
        <location evidence="1">Cell outer membrane</location>
    </subcellularLocation>
</comment>
<dbReference type="InterPro" id="IPR012944">
    <property type="entry name" value="SusD_RagB_dom"/>
</dbReference>
<name>A0A291QUV7_9BACT</name>
<proteinExistence type="inferred from homology"/>
<dbReference type="KEGG" id="cbae:COR50_11015"/>
<dbReference type="Gene3D" id="1.25.40.390">
    <property type="match status" value="1"/>
</dbReference>
<dbReference type="PROSITE" id="PS51257">
    <property type="entry name" value="PROKAR_LIPOPROTEIN"/>
    <property type="match status" value="1"/>
</dbReference>
<evidence type="ECO:0000256" key="2">
    <source>
        <dbReference type="ARBA" id="ARBA00006275"/>
    </source>
</evidence>
<accession>A0A291QUV7</accession>
<keyword evidence="5" id="KW-0998">Cell outer membrane</keyword>
<dbReference type="OrthoDB" id="1147023at2"/>
<evidence type="ECO:0000313" key="9">
    <source>
        <dbReference type="Proteomes" id="UP000220133"/>
    </source>
</evidence>
<comment type="similarity">
    <text evidence="2">Belongs to the SusD family.</text>
</comment>
<keyword evidence="4" id="KW-0472">Membrane</keyword>
<evidence type="ECO:0000256" key="5">
    <source>
        <dbReference type="ARBA" id="ARBA00023237"/>
    </source>
</evidence>
<keyword evidence="9" id="KW-1185">Reference proteome</keyword>
<evidence type="ECO:0000259" key="6">
    <source>
        <dbReference type="Pfam" id="PF07980"/>
    </source>
</evidence>
<evidence type="ECO:0000256" key="3">
    <source>
        <dbReference type="ARBA" id="ARBA00022729"/>
    </source>
</evidence>
<keyword evidence="3" id="KW-0732">Signal</keyword>
<dbReference type="GO" id="GO:0009279">
    <property type="term" value="C:cell outer membrane"/>
    <property type="evidence" value="ECO:0007669"/>
    <property type="project" value="UniProtKB-SubCell"/>
</dbReference>
<evidence type="ECO:0000313" key="8">
    <source>
        <dbReference type="EMBL" id="ATL47653.1"/>
    </source>
</evidence>
<evidence type="ECO:0000256" key="1">
    <source>
        <dbReference type="ARBA" id="ARBA00004442"/>
    </source>
</evidence>
<sequence length="482" mass="54952">MKRSIAYLLVLNMTLGTSCKKYLEQAPDMRTTLNTPEKVSELLVTAYPGGNYFVMAEAMSDNPIDCGIVGGVVSEVNGYPYFWKDVISTSQDSPTYYWNKCYEAISAANHALDVCEHAEDPSKYSAQKGEALVARAYAHFMLVTLYAKPYDPNTAAKDIGIPYVTDKETVVFKQYDRKTVAYVYEQIEKDLQEGIPLINDNYAVPAYHFTRKAAHAFATRFYLFKKDYDKVIEEANLAFPSNNFAANVRPWLSYQNYASAELENAFTNANNPGNLLLCETVSRVGSYYGRYQYSLSSPKKDLIISPLGQKFSAYKSYSYSSTYYFVKKFMPYFVRTSINASTGVYHTMVPLLTTEEVLLNRAEAYIWKGMYDKGLKDMNTLISTRMTSYTPSSHDFTESRIMAYYTSKTSDKQTAYIYALLDLKRAEFIHEGMRWLDILRYKMPVTHTTQDGQVFELAADDNRKQLQLPEEVTLSGLPLNPR</sequence>
<dbReference type="InterPro" id="IPR011990">
    <property type="entry name" value="TPR-like_helical_dom_sf"/>
</dbReference>
<feature type="domain" description="RagB/SusD" evidence="6">
    <location>
        <begin position="316"/>
        <end position="453"/>
    </location>
</feature>
<reference evidence="8 9" key="1">
    <citation type="submission" date="2017-10" db="EMBL/GenBank/DDBJ databases">
        <title>Paenichitinophaga pekingensis gen. nov., sp. nov., isolated from activated sludge.</title>
        <authorList>
            <person name="Jin D."/>
            <person name="Kong X."/>
            <person name="Deng Y."/>
            <person name="Bai Z."/>
        </authorList>
    </citation>
    <scope>NUCLEOTIDE SEQUENCE [LARGE SCALE GENOMIC DNA]</scope>
    <source>
        <strain evidence="8 9">13</strain>
    </source>
</reference>